<keyword evidence="4" id="KW-1185">Reference proteome</keyword>
<keyword evidence="1" id="KW-0175">Coiled coil</keyword>
<accession>A0ABZ0TI36</accession>
<gene>
    <name evidence="3" type="ORF">SNE25_26270</name>
</gene>
<dbReference type="EMBL" id="CP139558">
    <property type="protein sequence ID" value="WPU92834.1"/>
    <property type="molecule type" value="Genomic_DNA"/>
</dbReference>
<keyword evidence="2" id="KW-1133">Transmembrane helix</keyword>
<organism evidence="3 4">
    <name type="scientific">Mucilaginibacter sabulilitoris</name>
    <dbReference type="NCBI Taxonomy" id="1173583"/>
    <lineage>
        <taxon>Bacteria</taxon>
        <taxon>Pseudomonadati</taxon>
        <taxon>Bacteroidota</taxon>
        <taxon>Sphingobacteriia</taxon>
        <taxon>Sphingobacteriales</taxon>
        <taxon>Sphingobacteriaceae</taxon>
        <taxon>Mucilaginibacter</taxon>
    </lineage>
</organism>
<protein>
    <submittedName>
        <fullName evidence="3">Uncharacterized protein</fullName>
    </submittedName>
</protein>
<feature type="transmembrane region" description="Helical" evidence="2">
    <location>
        <begin position="46"/>
        <end position="64"/>
    </location>
</feature>
<evidence type="ECO:0000256" key="2">
    <source>
        <dbReference type="SAM" id="Phobius"/>
    </source>
</evidence>
<feature type="coiled-coil region" evidence="1">
    <location>
        <begin position="70"/>
        <end position="97"/>
    </location>
</feature>
<evidence type="ECO:0000256" key="1">
    <source>
        <dbReference type="SAM" id="Coils"/>
    </source>
</evidence>
<evidence type="ECO:0000313" key="3">
    <source>
        <dbReference type="EMBL" id="WPU92834.1"/>
    </source>
</evidence>
<keyword evidence="2" id="KW-0472">Membrane</keyword>
<sequence length="324" mass="37634">MDSTFFQYILPVLKFSGLLAATFFGIAEHFNKRDKSKESERRKRKWGIVAILISFIIASGSELIETISKRQEAIDSAKAAERAARNAERIINDVNRTLHPIFPISINITIEFRLDSPIFHSYRSSLIKKLPEDDEFAFTNHTKYFPDKNKFPDAYALLTTSPRATLFIKKHGFGKIHETNLSFRLDITDINKLSKNKLLDIQKSNNQLEYEMTFEHNIWVTYPTTVITNQNSFSDGEIMSTLDLLNADLEIEIMPFNYIRNTRFNNQMGNAVFLSFVTLTFPGRPDIFIESEKVTKFTEHGMGTKHRYLYRFPKTFQEWNKTAL</sequence>
<name>A0ABZ0TI36_9SPHI</name>
<evidence type="ECO:0000313" key="4">
    <source>
        <dbReference type="Proteomes" id="UP001324380"/>
    </source>
</evidence>
<feature type="transmembrane region" description="Helical" evidence="2">
    <location>
        <begin position="6"/>
        <end position="26"/>
    </location>
</feature>
<proteinExistence type="predicted"/>
<dbReference type="Proteomes" id="UP001324380">
    <property type="component" value="Chromosome"/>
</dbReference>
<dbReference type="RefSeq" id="WP_321561994.1">
    <property type="nucleotide sequence ID" value="NZ_CP139558.1"/>
</dbReference>
<keyword evidence="2" id="KW-0812">Transmembrane</keyword>
<reference evidence="3 4" key="1">
    <citation type="submission" date="2023-11" db="EMBL/GenBank/DDBJ databases">
        <title>Analysis of the Genomes of Mucilaginibacter gossypii cycad 4 and M. sabulilitoris SNA2: microbes with the potential for plant growth promotion.</title>
        <authorList>
            <person name="Hirsch A.M."/>
            <person name="Humm E."/>
            <person name="Rubbi M."/>
            <person name="Del Vecchio G."/>
            <person name="Ha S.M."/>
            <person name="Pellegrini M."/>
            <person name="Gunsalus R.P."/>
        </authorList>
    </citation>
    <scope>NUCLEOTIDE SEQUENCE [LARGE SCALE GENOMIC DNA]</scope>
    <source>
        <strain evidence="3 4">SNA2</strain>
    </source>
</reference>